<reference evidence="1 2" key="1">
    <citation type="submission" date="2021-08" db="EMBL/GenBank/DDBJ databases">
        <title>Complete genome sequence of Leptospira kobayashii strain E30.</title>
        <authorList>
            <person name="Nakao R."/>
            <person name="Nakamura S."/>
            <person name="Masuzawa T."/>
            <person name="Koizumi N."/>
        </authorList>
    </citation>
    <scope>NUCLEOTIDE SEQUENCE [LARGE SCALE GENOMIC DNA]</scope>
    <source>
        <strain evidence="1 2">E30</strain>
    </source>
</reference>
<accession>A0ABN6KJN9</accession>
<gene>
    <name evidence="1" type="ORF">LPTSP3_g33010</name>
</gene>
<evidence type="ECO:0000313" key="2">
    <source>
        <dbReference type="Proteomes" id="UP000245263"/>
    </source>
</evidence>
<dbReference type="Proteomes" id="UP000245263">
    <property type="component" value="Chromosome 1"/>
</dbReference>
<sequence>MCKQLKEIKNKANHRSKENRGLFKQRIRIEKIVIVSEITGIGNRGGPGGNTGGIK</sequence>
<dbReference type="EMBL" id="AP025028">
    <property type="protein sequence ID" value="BDA80371.1"/>
    <property type="molecule type" value="Genomic_DNA"/>
</dbReference>
<proteinExistence type="predicted"/>
<dbReference type="RefSeq" id="WP_167837196.1">
    <property type="nucleotide sequence ID" value="NZ_AP025028.1"/>
</dbReference>
<keyword evidence="2" id="KW-1185">Reference proteome</keyword>
<evidence type="ECO:0000313" key="1">
    <source>
        <dbReference type="EMBL" id="BDA80371.1"/>
    </source>
</evidence>
<organism evidence="1 2">
    <name type="scientific">Leptospira kobayashii</name>
    <dbReference type="NCBI Taxonomy" id="1917830"/>
    <lineage>
        <taxon>Bacteria</taxon>
        <taxon>Pseudomonadati</taxon>
        <taxon>Spirochaetota</taxon>
        <taxon>Spirochaetia</taxon>
        <taxon>Leptospirales</taxon>
        <taxon>Leptospiraceae</taxon>
        <taxon>Leptospira</taxon>
    </lineage>
</organism>
<name>A0ABN6KJN9_9LEPT</name>
<protein>
    <submittedName>
        <fullName evidence="1">Uncharacterized protein</fullName>
    </submittedName>
</protein>